<comment type="caution">
    <text evidence="1">The sequence shown here is derived from an EMBL/GenBank/DDBJ whole genome shotgun (WGS) entry which is preliminary data.</text>
</comment>
<reference evidence="1 2" key="2">
    <citation type="journal article" date="2022" name="Mol. Ecol. Resour.">
        <title>The genomes of chicory, endive, great burdock and yacon provide insights into Asteraceae paleo-polyploidization history and plant inulin production.</title>
        <authorList>
            <person name="Fan W."/>
            <person name="Wang S."/>
            <person name="Wang H."/>
            <person name="Wang A."/>
            <person name="Jiang F."/>
            <person name="Liu H."/>
            <person name="Zhao H."/>
            <person name="Xu D."/>
            <person name="Zhang Y."/>
        </authorList>
    </citation>
    <scope>NUCLEOTIDE SEQUENCE [LARGE SCALE GENOMIC DNA]</scope>
    <source>
        <strain evidence="2">cv. Punajuju</strain>
        <tissue evidence="1">Leaves</tissue>
    </source>
</reference>
<keyword evidence="2" id="KW-1185">Reference proteome</keyword>
<organism evidence="1 2">
    <name type="scientific">Cichorium intybus</name>
    <name type="common">Chicory</name>
    <dbReference type="NCBI Taxonomy" id="13427"/>
    <lineage>
        <taxon>Eukaryota</taxon>
        <taxon>Viridiplantae</taxon>
        <taxon>Streptophyta</taxon>
        <taxon>Embryophyta</taxon>
        <taxon>Tracheophyta</taxon>
        <taxon>Spermatophyta</taxon>
        <taxon>Magnoliopsida</taxon>
        <taxon>eudicotyledons</taxon>
        <taxon>Gunneridae</taxon>
        <taxon>Pentapetalae</taxon>
        <taxon>asterids</taxon>
        <taxon>campanulids</taxon>
        <taxon>Asterales</taxon>
        <taxon>Asteraceae</taxon>
        <taxon>Cichorioideae</taxon>
        <taxon>Cichorieae</taxon>
        <taxon>Cichoriinae</taxon>
        <taxon>Cichorium</taxon>
    </lineage>
</organism>
<dbReference type="Proteomes" id="UP001055811">
    <property type="component" value="Linkage Group LG01"/>
</dbReference>
<dbReference type="EMBL" id="CM042009">
    <property type="protein sequence ID" value="KAI3789075.1"/>
    <property type="molecule type" value="Genomic_DNA"/>
</dbReference>
<reference evidence="2" key="1">
    <citation type="journal article" date="2022" name="Mol. Ecol. Resour.">
        <title>The genomes of chicory, endive, great burdock and yacon provide insights into Asteraceae palaeo-polyploidization history and plant inulin production.</title>
        <authorList>
            <person name="Fan W."/>
            <person name="Wang S."/>
            <person name="Wang H."/>
            <person name="Wang A."/>
            <person name="Jiang F."/>
            <person name="Liu H."/>
            <person name="Zhao H."/>
            <person name="Xu D."/>
            <person name="Zhang Y."/>
        </authorList>
    </citation>
    <scope>NUCLEOTIDE SEQUENCE [LARGE SCALE GENOMIC DNA]</scope>
    <source>
        <strain evidence="2">cv. Punajuju</strain>
    </source>
</reference>
<evidence type="ECO:0000313" key="1">
    <source>
        <dbReference type="EMBL" id="KAI3789075.1"/>
    </source>
</evidence>
<evidence type="ECO:0000313" key="2">
    <source>
        <dbReference type="Proteomes" id="UP001055811"/>
    </source>
</evidence>
<sequence>MTFAPDMVEKAVEVVYIEKLAKDLDNSSPLAIMDKAMEKYGSKKKNYLDFTSTDSSTTTWKQGLDLVLAMNSCIFFNSTQQPMDIEFVILQHIKVLVEMSKPMEFLQRVKTCSIGLANGFSIKMPNLRRYIASSI</sequence>
<proteinExistence type="predicted"/>
<accession>A0ACB9H032</accession>
<name>A0ACB9H032_CICIN</name>
<gene>
    <name evidence="1" type="ORF">L2E82_01862</name>
</gene>
<protein>
    <submittedName>
        <fullName evidence="1">Uncharacterized protein</fullName>
    </submittedName>
</protein>